<evidence type="ECO:0000313" key="2">
    <source>
        <dbReference type="EMBL" id="RMW51883.1"/>
    </source>
</evidence>
<dbReference type="EMBL" id="RDCL01000095">
    <property type="protein sequence ID" value="RMW51883.1"/>
    <property type="molecule type" value="Genomic_DNA"/>
</dbReference>
<reference evidence="2 4" key="2">
    <citation type="submission" date="2018-10" db="EMBL/GenBank/DDBJ databases">
        <title>Genome sequences of five Lactobacillus pentosus strains isolated from brines of traditionally fermented spanish-style green table olives and differences between them.</title>
        <authorList>
            <person name="Jimenez Diaz R."/>
        </authorList>
    </citation>
    <scope>NUCLEOTIDE SEQUENCE [LARGE SCALE GENOMIC DNA]</scope>
    <source>
        <strain evidence="2 4">IG8</strain>
    </source>
</reference>
<evidence type="ECO:0000313" key="4">
    <source>
        <dbReference type="Proteomes" id="UP000281061"/>
    </source>
</evidence>
<evidence type="ECO:0000313" key="1">
    <source>
        <dbReference type="EMBL" id="PRO84596.1"/>
    </source>
</evidence>
<dbReference type="EMBL" id="PVOB01000459">
    <property type="protein sequence ID" value="PRO84596.1"/>
    <property type="molecule type" value="Genomic_DNA"/>
</dbReference>
<protein>
    <submittedName>
        <fullName evidence="2">Uncharacterized protein</fullName>
    </submittedName>
</protein>
<proteinExistence type="predicted"/>
<dbReference type="Proteomes" id="UP000238378">
    <property type="component" value="Unassembled WGS sequence"/>
</dbReference>
<gene>
    <name evidence="1" type="ORF">C6Y08_19300</name>
    <name evidence="2" type="ORF">D6U17_15195</name>
</gene>
<accession>A0AB37B940</accession>
<evidence type="ECO:0000313" key="3">
    <source>
        <dbReference type="Proteomes" id="UP000238378"/>
    </source>
</evidence>
<organism evidence="2 4">
    <name type="scientific">Lactiplantibacillus pentosus</name>
    <name type="common">Lactobacillus pentosus</name>
    <dbReference type="NCBI Taxonomy" id="1589"/>
    <lineage>
        <taxon>Bacteria</taxon>
        <taxon>Bacillati</taxon>
        <taxon>Bacillota</taxon>
        <taxon>Bacilli</taxon>
        <taxon>Lactobacillales</taxon>
        <taxon>Lactobacillaceae</taxon>
        <taxon>Lactiplantibacillus</taxon>
    </lineage>
</organism>
<keyword evidence="3" id="KW-1185">Reference proteome</keyword>
<dbReference type="Proteomes" id="UP000281061">
    <property type="component" value="Unassembled WGS sequence"/>
</dbReference>
<comment type="caution">
    <text evidence="2">The sequence shown here is derived from an EMBL/GenBank/DDBJ whole genome shotgun (WGS) entry which is preliminary data.</text>
</comment>
<sequence>MLFSKFKCYQLRPAGNSASYRKLSVVAASYVGFQAFLTTLERDGHRFKPTNHVLNTGLPLTKPKTLAKWNFIAEHCQKHLPAWMVFERRTCAGPTFC</sequence>
<dbReference type="AlphaFoldDB" id="A0AB37B940"/>
<reference evidence="1 3" key="1">
    <citation type="submission" date="2018-03" db="EMBL/GenBank/DDBJ databases">
        <title>Draft Genome Sequences of six Lactobacillus pentosus Strains Isolated from Brines of Traditionally Fermented Spanish-Style Green Table Olives.</title>
        <authorList>
            <person name="Calero-Delgado B."/>
            <person name="Martin-Platero A.M."/>
            <person name="Perez-Pulido A.J."/>
            <person name="Benitez-Cabello A."/>
            <person name="Casimiro-Soriguer C.S."/>
            <person name="Martinez-Bueno M."/>
            <person name="Arroyo-Lopez F.N."/>
            <person name="Rodriguez-Gomez F."/>
            <person name="Bautista-Gallego J."/>
            <person name="Garrido-Fernandez A."/>
            <person name="Jimenez-Diaz R."/>
        </authorList>
    </citation>
    <scope>NUCLEOTIDE SEQUENCE [LARGE SCALE GENOMIC DNA]</scope>
    <source>
        <strain evidence="1 3">IG2</strain>
    </source>
</reference>
<name>A0AB37B940_LACPE</name>